<accession>A0ABW7EX92</accession>
<dbReference type="Proteomes" id="UP001606300">
    <property type="component" value="Unassembled WGS sequence"/>
</dbReference>
<feature type="transmembrane region" description="Helical" evidence="1">
    <location>
        <begin position="53"/>
        <end position="75"/>
    </location>
</feature>
<comment type="caution">
    <text evidence="2">The sequence shown here is derived from an EMBL/GenBank/DDBJ whole genome shotgun (WGS) entry which is preliminary data.</text>
</comment>
<organism evidence="2 3">
    <name type="scientific">Pelomonas dachongensis</name>
    <dbReference type="NCBI Taxonomy" id="3299029"/>
    <lineage>
        <taxon>Bacteria</taxon>
        <taxon>Pseudomonadati</taxon>
        <taxon>Pseudomonadota</taxon>
        <taxon>Betaproteobacteria</taxon>
        <taxon>Burkholderiales</taxon>
        <taxon>Sphaerotilaceae</taxon>
        <taxon>Roseateles</taxon>
    </lineage>
</organism>
<keyword evidence="1" id="KW-0472">Membrane</keyword>
<evidence type="ECO:0000256" key="1">
    <source>
        <dbReference type="SAM" id="Phobius"/>
    </source>
</evidence>
<evidence type="ECO:0000313" key="2">
    <source>
        <dbReference type="EMBL" id="MFG6417218.1"/>
    </source>
</evidence>
<name>A0ABW7EX92_9BURK</name>
<dbReference type="EMBL" id="JBIGHY010000018">
    <property type="protein sequence ID" value="MFG6417218.1"/>
    <property type="molecule type" value="Genomic_DNA"/>
</dbReference>
<keyword evidence="1" id="KW-1133">Transmembrane helix</keyword>
<protein>
    <submittedName>
        <fullName evidence="2">Uncharacterized protein</fullName>
    </submittedName>
</protein>
<sequence length="78" mass="8890">MDRKPDPLETRSKLAERFPRWTQPFWTWLTGIAMPDAKPLHRWTFGTHLGALLFAWLATLALGTWAVAALLRLVFGTA</sequence>
<keyword evidence="3" id="KW-1185">Reference proteome</keyword>
<proteinExistence type="predicted"/>
<gene>
    <name evidence="2" type="ORF">ACG02S_25315</name>
</gene>
<dbReference type="RefSeq" id="WP_394473277.1">
    <property type="nucleotide sequence ID" value="NZ_JBIGHY010000018.1"/>
</dbReference>
<reference evidence="2 3" key="1">
    <citation type="submission" date="2024-09" db="EMBL/GenBank/DDBJ databases">
        <title>Novel species of the genus Pelomonas and Roseateles isolated from streams.</title>
        <authorList>
            <person name="Lu H."/>
        </authorList>
    </citation>
    <scope>NUCLEOTIDE SEQUENCE [LARGE SCALE GENOMIC DNA]</scope>
    <source>
        <strain evidence="2 3">DC23W</strain>
    </source>
</reference>
<keyword evidence="1" id="KW-0812">Transmembrane</keyword>
<evidence type="ECO:0000313" key="3">
    <source>
        <dbReference type="Proteomes" id="UP001606300"/>
    </source>
</evidence>